<keyword evidence="4" id="KW-0067">ATP-binding</keyword>
<dbReference type="PANTHER" id="PTHR12131:SF1">
    <property type="entry name" value="ATP-DEPENDENT RNA HELICASE SUPV3L1, MITOCHONDRIAL-RELATED"/>
    <property type="match status" value="1"/>
</dbReference>
<dbReference type="EMBL" id="JAUFQU010000051">
    <property type="protein sequence ID" value="MDN3709681.1"/>
    <property type="molecule type" value="Genomic_DNA"/>
</dbReference>
<dbReference type="SMART" id="SM00490">
    <property type="entry name" value="HELICc"/>
    <property type="match status" value="1"/>
</dbReference>
<dbReference type="EMBL" id="JAUFQU010000001">
    <property type="protein sequence ID" value="MDN3706685.1"/>
    <property type="molecule type" value="Genomic_DNA"/>
</dbReference>
<evidence type="ECO:0000256" key="1">
    <source>
        <dbReference type="ARBA" id="ARBA00022741"/>
    </source>
</evidence>
<dbReference type="PROSITE" id="PS51194">
    <property type="entry name" value="HELICASE_CTER"/>
    <property type="match status" value="1"/>
</dbReference>
<dbReference type="SMART" id="SM00487">
    <property type="entry name" value="DEXDc"/>
    <property type="match status" value="1"/>
</dbReference>
<gene>
    <name evidence="6" type="ORF">QW060_06015</name>
    <name evidence="7" type="ORF">QW060_22240</name>
</gene>
<evidence type="ECO:0000313" key="7">
    <source>
        <dbReference type="EMBL" id="MDN3709681.1"/>
    </source>
</evidence>
<evidence type="ECO:0000313" key="8">
    <source>
        <dbReference type="Proteomes" id="UP001242368"/>
    </source>
</evidence>
<dbReference type="InterPro" id="IPR014001">
    <property type="entry name" value="Helicase_ATP-bd"/>
</dbReference>
<evidence type="ECO:0000313" key="6">
    <source>
        <dbReference type="EMBL" id="MDN3706685.1"/>
    </source>
</evidence>
<dbReference type="InterPro" id="IPR006935">
    <property type="entry name" value="Helicase/UvrB_N"/>
</dbReference>
<keyword evidence="3 6" id="KW-0347">Helicase</keyword>
<reference evidence="6" key="3">
    <citation type="submission" date="2023-06" db="EMBL/GenBank/DDBJ databases">
        <authorList>
            <person name="Lucena T."/>
            <person name="Sun Q."/>
        </authorList>
    </citation>
    <scope>NUCLEOTIDE SEQUENCE</scope>
    <source>
        <strain evidence="6">CECT 7184</strain>
    </source>
</reference>
<dbReference type="InterPro" id="IPR001650">
    <property type="entry name" value="Helicase_C-like"/>
</dbReference>
<reference evidence="8" key="2">
    <citation type="journal article" date="2019" name="Int. J. Syst. Evol. Microbiol.">
        <title>The Global Catalogue of Microorganisms (GCM) 10K type strain sequencing project: providing services to taxonomists for standard genome sequencing and annotation.</title>
        <authorList>
            <consortium name="The Broad Institute Genomics Platform"/>
            <consortium name="The Broad Institute Genome Sequencing Center for Infectious Disease"/>
            <person name="Wu L."/>
            <person name="Ma J."/>
        </authorList>
    </citation>
    <scope>NUCLEOTIDE SEQUENCE [LARGE SCALE GENOMIC DNA]</scope>
    <source>
        <strain evidence="8">CECT 7184</strain>
    </source>
</reference>
<proteinExistence type="predicted"/>
<dbReference type="Gene3D" id="3.40.50.300">
    <property type="entry name" value="P-loop containing nucleotide triphosphate hydrolases"/>
    <property type="match status" value="2"/>
</dbReference>
<dbReference type="Pfam" id="PF04851">
    <property type="entry name" value="ResIII"/>
    <property type="match status" value="1"/>
</dbReference>
<dbReference type="GO" id="GO:0004386">
    <property type="term" value="F:helicase activity"/>
    <property type="evidence" value="ECO:0007669"/>
    <property type="project" value="UniProtKB-KW"/>
</dbReference>
<evidence type="ECO:0000256" key="3">
    <source>
        <dbReference type="ARBA" id="ARBA00022806"/>
    </source>
</evidence>
<dbReference type="SUPFAM" id="SSF52540">
    <property type="entry name" value="P-loop containing nucleoside triphosphate hydrolases"/>
    <property type="match status" value="1"/>
</dbReference>
<sequence>MDRQQRTLNVVTTLNSFQEGITAKHLLLNEVCEYFDFIKDEEIDDADRRFLLYLSSKVGVPHYYDILYKFQKDRSLALDEDNICLSTISSLLYESSLYTDDHSKLHQYQKEILDLFISEKTNRYFLSASTSFGKTHLVYEIIKKMRYKNVVLIFPSIALLTENLAKIKNGTIKFADEYNVQTLSDFAVNPQENNIFIFTPERFLSFLDKNHDVHLDFIFIDEVYKIDNGYIIDNEAKENERDVAYRMSLFYGFSKYTDIDIFLAGPYIEVFDQTRDGYNPSFDLFLRDFGIEKLLRNEYEIVKVTKTDVENERGRITIDGLDFNFSRKTAKKAKIQELLDRILLNNENAIVYCNTQGNAEKVAKDFDRAPLNTGFYKIFLDHLLQNFDSKWIVIEALQKGVGVHHGMVPKYIQKEIISLFNNPESGVRILTSTTTITEGVNTTAKNMIVYKSEKGGGRYGKPLLTFDAKNIAGRAGRFMEHYTGRVISLDKEFMNVINDTGEQITHKNYDLNVEKKEIDDEMTPEQYLDDRSRERLLEIRAMQETRGIPDYILSQFKVISKRDKIKIYDNIAGLSPLFHQRIKRFIARLNAPRMALEKDGFQVILDAIYEVVENETLKAMIENTFKDNYSPNHYSILFAALNSYLSTGFNGVYNYNLRREANPNSSNAVNSAMRRTSSLIYNTFKYQLVKYIGVFNLMYKFYISQRDRIAYEDATGIDVLLIKLEYNAFSEEARIASDYGVPQKIIDYYDSQNQNEANRIQGSFDGYEKTIFERINNIINN</sequence>
<keyword evidence="2" id="KW-0378">Hydrolase</keyword>
<dbReference type="RefSeq" id="WP_290362742.1">
    <property type="nucleotide sequence ID" value="NZ_JAUFQU010000001.1"/>
</dbReference>
<dbReference type="InterPro" id="IPR027417">
    <property type="entry name" value="P-loop_NTPase"/>
</dbReference>
<protein>
    <submittedName>
        <fullName evidence="6">DEAD/DEAH box helicase family protein</fullName>
    </submittedName>
</protein>
<evidence type="ECO:0000256" key="4">
    <source>
        <dbReference type="ARBA" id="ARBA00022840"/>
    </source>
</evidence>
<dbReference type="Proteomes" id="UP001242368">
    <property type="component" value="Unassembled WGS sequence"/>
</dbReference>
<accession>A0ABT8CQQ3</accession>
<keyword evidence="8" id="KW-1185">Reference proteome</keyword>
<comment type="caution">
    <text evidence="6">The sequence shown here is derived from an EMBL/GenBank/DDBJ whole genome shotgun (WGS) entry which is preliminary data.</text>
</comment>
<dbReference type="PANTHER" id="PTHR12131">
    <property type="entry name" value="ATP-DEPENDENT RNA AND DNA HELICASE"/>
    <property type="match status" value="1"/>
</dbReference>
<evidence type="ECO:0000256" key="2">
    <source>
        <dbReference type="ARBA" id="ARBA00022801"/>
    </source>
</evidence>
<dbReference type="InterPro" id="IPR050699">
    <property type="entry name" value="RNA-DNA_Helicase"/>
</dbReference>
<keyword evidence="1" id="KW-0547">Nucleotide-binding</keyword>
<evidence type="ECO:0000259" key="5">
    <source>
        <dbReference type="PROSITE" id="PS51194"/>
    </source>
</evidence>
<reference evidence="6" key="1">
    <citation type="journal article" date="2014" name="Int. J. Syst. Evol. Microbiol.">
        <title>Complete genome of a new Firmicutes species belonging to the dominant human colonic microbiota ('Ruminococcus bicirculans') reveals two chromosomes and a selective capacity to utilize plant glucans.</title>
        <authorList>
            <consortium name="NISC Comparative Sequencing Program"/>
            <person name="Wegmann U."/>
            <person name="Louis P."/>
            <person name="Goesmann A."/>
            <person name="Henrissat B."/>
            <person name="Duncan S.H."/>
            <person name="Flint H.J."/>
        </authorList>
    </citation>
    <scope>NUCLEOTIDE SEQUENCE</scope>
    <source>
        <strain evidence="6">CECT 7184</strain>
    </source>
</reference>
<feature type="domain" description="Helicase C-terminal" evidence="5">
    <location>
        <begin position="334"/>
        <end position="519"/>
    </location>
</feature>
<organism evidence="6 8">
    <name type="scientific">Paenimyroides ceti</name>
    <dbReference type="NCBI Taxonomy" id="395087"/>
    <lineage>
        <taxon>Bacteria</taxon>
        <taxon>Pseudomonadati</taxon>
        <taxon>Bacteroidota</taxon>
        <taxon>Flavobacteriia</taxon>
        <taxon>Flavobacteriales</taxon>
        <taxon>Flavobacteriaceae</taxon>
        <taxon>Paenimyroides</taxon>
    </lineage>
</organism>
<name>A0ABT8CQQ3_9FLAO</name>